<evidence type="ECO:0000256" key="1">
    <source>
        <dbReference type="ARBA" id="ARBA00022617"/>
    </source>
</evidence>
<dbReference type="Pfam" id="PF23500">
    <property type="entry name" value="DUF7133"/>
    <property type="match status" value="1"/>
</dbReference>
<dbReference type="GO" id="GO:0009055">
    <property type="term" value="F:electron transfer activity"/>
    <property type="evidence" value="ECO:0007669"/>
    <property type="project" value="InterPro"/>
</dbReference>
<dbReference type="STRING" id="758820.SAMN00777080_4506"/>
<feature type="domain" description="Cytochrome c" evidence="5">
    <location>
        <begin position="743"/>
        <end position="880"/>
    </location>
</feature>
<dbReference type="PANTHER" id="PTHR33546:SF1">
    <property type="entry name" value="LARGE, MULTIFUNCTIONAL SECRETED PROTEIN"/>
    <property type="match status" value="1"/>
</dbReference>
<proteinExistence type="predicted"/>
<name>A0A1W2HAA3_9BACT</name>
<dbReference type="InterPro" id="IPR013427">
    <property type="entry name" value="Haem-bd_dom_put"/>
</dbReference>
<evidence type="ECO:0000256" key="3">
    <source>
        <dbReference type="ARBA" id="ARBA00023004"/>
    </source>
</evidence>
<dbReference type="GO" id="GO:0046872">
    <property type="term" value="F:metal ion binding"/>
    <property type="evidence" value="ECO:0007669"/>
    <property type="project" value="UniProtKB-KW"/>
</dbReference>
<sequence>MYSIYNKPQSIIAYFLIFLIASLSFSCQQNESSKNELPEGVRLLDDRLVLSVVVEEPDIVTPIGIAIDAKDRLYVLESHTHLPPKDYQGPDGDLIKVFEDTNGDGHLDKIAVFADGIKEGMNLAFSPEGHLHLVTSREVWVFYDRDRDGVCEEKKKLMELKKPESVYAHAAMLSITFSEDGYMYLGRGNTGSEYWNFEGSDGSQVSGYGDGGNVIRAKWDGSEVEIFSTGYWNPFDLKFDNEGRLLVADNDPDSRGPNRLIHAVDKSDFGYQSLFGGSGIHPYLAWNGELPGTLPFAVPLGEAPSGLVNASLTNFPQDYDNQMLCTIWEESTIVRINFQENGLSVTGSSEVIVEGGEDFRPVAFAVNSKGEVYFTDWVIRYYPNHGRGKIWKLSSKDNEKVFPRKSKMDPSDPNNWERMMKSLDTATIMDLKSLLQSEDPYERHAGIMALSKKKEEIKALAKDQDAEIRLGAILAAKRSGDKELEALAKGFLNDPDSQIRKMALIWIGTSQMVTLKDEIGIALRVGPPSNDLFETYLETVKLLQPDFVNAFQNRLQSRSQALKRELPENFVSDIVQNNKNPIEMRVFALRFLDNPQEHKKLLISFLEEGVPDALRLETIRILQNVPDKEVAAKLLELTLEASNSATVRSDALAGLSRQPLDDWNQIVPLLESGDENIRIEAARFLRAKISQPDVRKAFEKHLKNSNSSEGFQQQLQLGLDQELTNRPEVGDEKLWYGLLDGTGDSERGRRVFFSNTSLCSTCHVMDGRGGDLGPDLSNVGKSKDRNNLIASILYPSAEMSPEWQGWYIKLKNGKLEQGRQIDVGIKDIKLYTQAKGLISVQKEDIADYGMIKESLMPNGLEERLTDQDLRDLLAYLEGFD</sequence>
<dbReference type="InterPro" id="IPR016024">
    <property type="entry name" value="ARM-type_fold"/>
</dbReference>
<dbReference type="InterPro" id="IPR036909">
    <property type="entry name" value="Cyt_c-like_dom_sf"/>
</dbReference>
<evidence type="ECO:0000259" key="5">
    <source>
        <dbReference type="PROSITE" id="PS51007"/>
    </source>
</evidence>
<dbReference type="PROSITE" id="PS51257">
    <property type="entry name" value="PROKAR_LIPOPROTEIN"/>
    <property type="match status" value="1"/>
</dbReference>
<evidence type="ECO:0000256" key="2">
    <source>
        <dbReference type="ARBA" id="ARBA00022723"/>
    </source>
</evidence>
<keyword evidence="3 4" id="KW-0408">Iron</keyword>
<protein>
    <recommendedName>
        <fullName evidence="5">Cytochrome c domain-containing protein</fullName>
    </recommendedName>
</protein>
<dbReference type="PROSITE" id="PS51007">
    <property type="entry name" value="CYTC"/>
    <property type="match status" value="1"/>
</dbReference>
<dbReference type="GO" id="GO:0020037">
    <property type="term" value="F:heme binding"/>
    <property type="evidence" value="ECO:0007669"/>
    <property type="project" value="InterPro"/>
</dbReference>
<dbReference type="Gene3D" id="1.25.10.10">
    <property type="entry name" value="Leucine-rich Repeat Variant"/>
    <property type="match status" value="2"/>
</dbReference>
<dbReference type="SUPFAM" id="SSF46626">
    <property type="entry name" value="Cytochrome c"/>
    <property type="match status" value="1"/>
</dbReference>
<dbReference type="Proteomes" id="UP000192333">
    <property type="component" value="Chromosome I"/>
</dbReference>
<dbReference type="AlphaFoldDB" id="A0A1W2HAA3"/>
<reference evidence="7" key="1">
    <citation type="submission" date="2017-04" db="EMBL/GenBank/DDBJ databases">
        <authorList>
            <person name="Varghese N."/>
            <person name="Submissions S."/>
        </authorList>
    </citation>
    <scope>NUCLEOTIDE SEQUENCE [LARGE SCALE GENOMIC DNA]</scope>
    <source>
        <strain evidence="7">DSM 16537</strain>
    </source>
</reference>
<gene>
    <name evidence="6" type="ORF">SAMN00777080_4506</name>
</gene>
<dbReference type="SUPFAM" id="SSF50952">
    <property type="entry name" value="Soluble quinoprotein glucose dehydrogenase"/>
    <property type="match status" value="1"/>
</dbReference>
<dbReference type="NCBIfam" id="TIGR02604">
    <property type="entry name" value="Piru_Ver_Nterm"/>
    <property type="match status" value="1"/>
</dbReference>
<dbReference type="Gene3D" id="1.10.760.10">
    <property type="entry name" value="Cytochrome c-like domain"/>
    <property type="match status" value="1"/>
</dbReference>
<evidence type="ECO:0000313" key="6">
    <source>
        <dbReference type="EMBL" id="SMD45835.1"/>
    </source>
</evidence>
<dbReference type="RefSeq" id="WP_084122808.1">
    <property type="nucleotide sequence ID" value="NZ_LT838813.1"/>
</dbReference>
<dbReference type="InterPro" id="IPR013428">
    <property type="entry name" value="Membrane-bound_put_N"/>
</dbReference>
<dbReference type="InterPro" id="IPR055557">
    <property type="entry name" value="DUF7133"/>
</dbReference>
<dbReference type="InterPro" id="IPR011041">
    <property type="entry name" value="Quinoprot_gluc/sorb_DH_b-prop"/>
</dbReference>
<keyword evidence="2 4" id="KW-0479">Metal-binding</keyword>
<evidence type="ECO:0000256" key="4">
    <source>
        <dbReference type="PROSITE-ProRule" id="PRU00433"/>
    </source>
</evidence>
<dbReference type="SUPFAM" id="SSF48371">
    <property type="entry name" value="ARM repeat"/>
    <property type="match status" value="1"/>
</dbReference>
<dbReference type="PANTHER" id="PTHR33546">
    <property type="entry name" value="LARGE, MULTIFUNCTIONAL SECRETED PROTEIN-RELATED"/>
    <property type="match status" value="1"/>
</dbReference>
<keyword evidence="7" id="KW-1185">Reference proteome</keyword>
<keyword evidence="1 4" id="KW-0349">Heme</keyword>
<evidence type="ECO:0000313" key="7">
    <source>
        <dbReference type="Proteomes" id="UP000192333"/>
    </source>
</evidence>
<dbReference type="InterPro" id="IPR011042">
    <property type="entry name" value="6-blade_b-propeller_TolB-like"/>
</dbReference>
<organism evidence="6 7">
    <name type="scientific">Aquiflexum balticum DSM 16537</name>
    <dbReference type="NCBI Taxonomy" id="758820"/>
    <lineage>
        <taxon>Bacteria</taxon>
        <taxon>Pseudomonadati</taxon>
        <taxon>Bacteroidota</taxon>
        <taxon>Cytophagia</taxon>
        <taxon>Cytophagales</taxon>
        <taxon>Cyclobacteriaceae</taxon>
        <taxon>Aquiflexum</taxon>
    </lineage>
</organism>
<dbReference type="InterPro" id="IPR009056">
    <property type="entry name" value="Cyt_c-like_dom"/>
</dbReference>
<dbReference type="OrthoDB" id="9770043at2"/>
<dbReference type="Gene3D" id="2.120.10.30">
    <property type="entry name" value="TolB, C-terminal domain"/>
    <property type="match status" value="1"/>
</dbReference>
<dbReference type="Pfam" id="PF13646">
    <property type="entry name" value="HEAT_2"/>
    <property type="match status" value="1"/>
</dbReference>
<dbReference type="NCBIfam" id="TIGR02603">
    <property type="entry name" value="CxxCH_TIGR02603"/>
    <property type="match status" value="1"/>
</dbReference>
<dbReference type="InterPro" id="IPR011989">
    <property type="entry name" value="ARM-like"/>
</dbReference>
<dbReference type="EMBL" id="LT838813">
    <property type="protein sequence ID" value="SMD45835.1"/>
    <property type="molecule type" value="Genomic_DNA"/>
</dbReference>
<accession>A0A1W2HAA3</accession>